<dbReference type="GO" id="GO:0046872">
    <property type="term" value="F:metal ion binding"/>
    <property type="evidence" value="ECO:0007669"/>
    <property type="project" value="UniProtKB-KW"/>
</dbReference>
<evidence type="ECO:0000256" key="1">
    <source>
        <dbReference type="ARBA" id="ARBA00022475"/>
    </source>
</evidence>
<evidence type="ECO:0000256" key="2">
    <source>
        <dbReference type="ARBA" id="ARBA00022519"/>
    </source>
</evidence>
<keyword evidence="5" id="KW-0472">Membrane</keyword>
<dbReference type="AlphaFoldDB" id="A0A9D9IQ66"/>
<keyword evidence="2" id="KW-0997">Cell inner membrane</keyword>
<dbReference type="InterPro" id="IPR043461">
    <property type="entry name" value="LpxH-like"/>
</dbReference>
<dbReference type="InterPro" id="IPR029052">
    <property type="entry name" value="Metallo-depent_PP-like"/>
</dbReference>
<evidence type="ECO:0000256" key="4">
    <source>
        <dbReference type="ARBA" id="ARBA00022801"/>
    </source>
</evidence>
<dbReference type="GO" id="GO:0016020">
    <property type="term" value="C:membrane"/>
    <property type="evidence" value="ECO:0007669"/>
    <property type="project" value="GOC"/>
</dbReference>
<reference evidence="8" key="1">
    <citation type="submission" date="2020-10" db="EMBL/GenBank/DDBJ databases">
        <authorList>
            <person name="Gilroy R."/>
        </authorList>
    </citation>
    <scope>NUCLEOTIDE SEQUENCE</scope>
    <source>
        <strain evidence="8">6919</strain>
    </source>
</reference>
<dbReference type="EMBL" id="JADIMC010000066">
    <property type="protein sequence ID" value="MBO8476532.1"/>
    <property type="molecule type" value="Genomic_DNA"/>
</dbReference>
<sequence>MAQRQNTYFLSDFHLGAKYITDRISQERRIVGFLDSIKDDASEIYLLGDIIDYWYEYRYVVPRGFVRFFGKLAELADSGIRIHWFIGNHDIWIFDYLPKEIGLSIIDGERTIEINGKTFFLAHGDSVGKRKLSFRILRAIFRNKACQKLYAAIHPRWTIPFALGWSRNSRSDDEYPEYLGEGNEYLEEFAKNYNKQHIDYFIFGHRHIMLDKTVGDNSKLIILGDWIHFDSYAVFDGKEVTLKKYV</sequence>
<evidence type="ECO:0000259" key="7">
    <source>
        <dbReference type="Pfam" id="PF00149"/>
    </source>
</evidence>
<reference evidence="8" key="2">
    <citation type="journal article" date="2021" name="PeerJ">
        <title>Extensive microbial diversity within the chicken gut microbiome revealed by metagenomics and culture.</title>
        <authorList>
            <person name="Gilroy R."/>
            <person name="Ravi A."/>
            <person name="Getino M."/>
            <person name="Pursley I."/>
            <person name="Horton D.L."/>
            <person name="Alikhan N.F."/>
            <person name="Baker D."/>
            <person name="Gharbi K."/>
            <person name="Hall N."/>
            <person name="Watson M."/>
            <person name="Adriaenssens E.M."/>
            <person name="Foster-Nyarko E."/>
            <person name="Jarju S."/>
            <person name="Secka A."/>
            <person name="Antonio M."/>
            <person name="Oren A."/>
            <person name="Chaudhuri R.R."/>
            <person name="La Ragione R."/>
            <person name="Hildebrand F."/>
            <person name="Pallen M.J."/>
        </authorList>
    </citation>
    <scope>NUCLEOTIDE SEQUENCE</scope>
    <source>
        <strain evidence="8">6919</strain>
    </source>
</reference>
<gene>
    <name evidence="8" type="ORF">IAB88_06020</name>
</gene>
<evidence type="ECO:0000256" key="5">
    <source>
        <dbReference type="ARBA" id="ARBA00023136"/>
    </source>
</evidence>
<dbReference type="PANTHER" id="PTHR34990:SF1">
    <property type="entry name" value="UDP-2,3-DIACYLGLUCOSAMINE HYDROLASE"/>
    <property type="match status" value="1"/>
</dbReference>
<comment type="caution">
    <text evidence="8">The sequence shown here is derived from an EMBL/GenBank/DDBJ whole genome shotgun (WGS) entry which is preliminary data.</text>
</comment>
<proteinExistence type="predicted"/>
<name>A0A9D9IQ66_9BACT</name>
<keyword evidence="6" id="KW-0464">Manganese</keyword>
<dbReference type="PANTHER" id="PTHR34990">
    <property type="entry name" value="UDP-2,3-DIACYLGLUCOSAMINE HYDROLASE-RELATED"/>
    <property type="match status" value="1"/>
</dbReference>
<dbReference type="CDD" id="cd07398">
    <property type="entry name" value="MPP_YbbF-LpxH"/>
    <property type="match status" value="1"/>
</dbReference>
<evidence type="ECO:0000313" key="9">
    <source>
        <dbReference type="Proteomes" id="UP000823598"/>
    </source>
</evidence>
<accession>A0A9D9IQ66</accession>
<dbReference type="Gene3D" id="3.60.21.10">
    <property type="match status" value="1"/>
</dbReference>
<protein>
    <submittedName>
        <fullName evidence="8">UDP-2,3-diacylglucosamine diphosphatase</fullName>
    </submittedName>
</protein>
<organism evidence="8 9">
    <name type="scientific">Candidatus Limisoma faecipullorum</name>
    <dbReference type="NCBI Taxonomy" id="2840854"/>
    <lineage>
        <taxon>Bacteria</taxon>
        <taxon>Pseudomonadati</taxon>
        <taxon>Bacteroidota</taxon>
        <taxon>Bacteroidia</taxon>
        <taxon>Bacteroidales</taxon>
        <taxon>Candidatus Limisoma</taxon>
    </lineage>
</organism>
<keyword evidence="1" id="KW-1003">Cell membrane</keyword>
<dbReference type="GO" id="GO:0008758">
    <property type="term" value="F:UDP-2,3-diacylglucosamine hydrolase activity"/>
    <property type="evidence" value="ECO:0007669"/>
    <property type="project" value="TreeGrafter"/>
</dbReference>
<evidence type="ECO:0000256" key="6">
    <source>
        <dbReference type="ARBA" id="ARBA00023211"/>
    </source>
</evidence>
<dbReference type="SUPFAM" id="SSF56300">
    <property type="entry name" value="Metallo-dependent phosphatases"/>
    <property type="match status" value="1"/>
</dbReference>
<dbReference type="InterPro" id="IPR004843">
    <property type="entry name" value="Calcineurin-like_PHP"/>
</dbReference>
<dbReference type="GO" id="GO:0009245">
    <property type="term" value="P:lipid A biosynthetic process"/>
    <property type="evidence" value="ECO:0007669"/>
    <property type="project" value="TreeGrafter"/>
</dbReference>
<dbReference type="Pfam" id="PF00149">
    <property type="entry name" value="Metallophos"/>
    <property type="match status" value="1"/>
</dbReference>
<evidence type="ECO:0000313" key="8">
    <source>
        <dbReference type="EMBL" id="MBO8476532.1"/>
    </source>
</evidence>
<keyword evidence="4" id="KW-0378">Hydrolase</keyword>
<dbReference type="Proteomes" id="UP000823598">
    <property type="component" value="Unassembled WGS sequence"/>
</dbReference>
<evidence type="ECO:0000256" key="3">
    <source>
        <dbReference type="ARBA" id="ARBA00022723"/>
    </source>
</evidence>
<keyword evidence="3" id="KW-0479">Metal-binding</keyword>
<feature type="domain" description="Calcineurin-like phosphoesterase" evidence="7">
    <location>
        <begin position="8"/>
        <end position="208"/>
    </location>
</feature>